<dbReference type="Gene3D" id="3.60.10.10">
    <property type="entry name" value="Endonuclease/exonuclease/phosphatase"/>
    <property type="match status" value="1"/>
</dbReference>
<dbReference type="PANTHER" id="PTHR46670">
    <property type="entry name" value="ENDO/EXONUCLEASE/PHOSPHATASE DOMAIN-CONTAINING PROTEIN"/>
    <property type="match status" value="1"/>
</dbReference>
<evidence type="ECO:0000313" key="4">
    <source>
        <dbReference type="Proteomes" id="UP000265703"/>
    </source>
</evidence>
<keyword evidence="3" id="KW-0540">Nuclease</keyword>
<dbReference type="AlphaFoldDB" id="A0A397T3S6"/>
<keyword evidence="4" id="KW-1185">Reference proteome</keyword>
<keyword evidence="3" id="KW-0269">Exonuclease</keyword>
<dbReference type="InterPro" id="IPR036691">
    <property type="entry name" value="Endo/exonu/phosph_ase_sf"/>
</dbReference>
<sequence length="293" mass="33512">MNLQPNSNDILYNNLISNDYTDTVKRTTPLHDTNPTQIDLTHTSTPINNLNPTDSLNNYQNSNTKITNKKRNYSSKKSFRNSLHSINNINGPNDPLSMEQINIETLNIRRDYQNKLNDIDNLISMHDLDILSLTETGLHSSNKIYNKARSITNVNNNLNYNYFTLHDNTGSTKGSGTSLILKESLFNHVIAHSSFKGRVLHVDLLYRRKQMIRIISVYLPAGNSKKHQTLTTDIHNHLNSLMNTSSNYSFIILGDFNVDPKNKLPPPTTTNNEWPDDDNEEDTQHITKQHINK</sequence>
<feature type="region of interest" description="Disordered" evidence="1">
    <location>
        <begin position="261"/>
        <end position="293"/>
    </location>
</feature>
<dbReference type="SUPFAM" id="SSF56219">
    <property type="entry name" value="DNase I-like"/>
    <property type="match status" value="1"/>
</dbReference>
<keyword evidence="3" id="KW-0255">Endonuclease</keyword>
<dbReference type="PANTHER" id="PTHR46670:SF3">
    <property type="entry name" value="ENDONUCLEASE_EXONUCLEASE_PHOSPHATASE DOMAIN-CONTAINING PROTEIN"/>
    <property type="match status" value="1"/>
</dbReference>
<dbReference type="OrthoDB" id="6776034at2759"/>
<dbReference type="InterPro" id="IPR005135">
    <property type="entry name" value="Endo/exonuclease/phosphatase"/>
</dbReference>
<proteinExistence type="predicted"/>
<dbReference type="GO" id="GO:0004519">
    <property type="term" value="F:endonuclease activity"/>
    <property type="evidence" value="ECO:0007669"/>
    <property type="project" value="UniProtKB-KW"/>
</dbReference>
<dbReference type="GO" id="GO:0004527">
    <property type="term" value="F:exonuclease activity"/>
    <property type="evidence" value="ECO:0007669"/>
    <property type="project" value="UniProtKB-KW"/>
</dbReference>
<evidence type="ECO:0000259" key="2">
    <source>
        <dbReference type="Pfam" id="PF03372"/>
    </source>
</evidence>
<evidence type="ECO:0000313" key="3">
    <source>
        <dbReference type="EMBL" id="RIA90925.1"/>
    </source>
</evidence>
<keyword evidence="3" id="KW-0378">Hydrolase</keyword>
<dbReference type="EMBL" id="QKYT01000167">
    <property type="protein sequence ID" value="RIA90925.1"/>
    <property type="molecule type" value="Genomic_DNA"/>
</dbReference>
<accession>A0A397T3S6</accession>
<reference evidence="3 4" key="1">
    <citation type="submission" date="2018-06" db="EMBL/GenBank/DDBJ databases">
        <title>Comparative genomics reveals the genomic features of Rhizophagus irregularis, R. cerebriforme, R. diaphanum and Gigaspora rosea, and their symbiotic lifestyle signature.</title>
        <authorList>
            <person name="Morin E."/>
            <person name="San Clemente H."/>
            <person name="Chen E.C.H."/>
            <person name="De La Providencia I."/>
            <person name="Hainaut M."/>
            <person name="Kuo A."/>
            <person name="Kohler A."/>
            <person name="Murat C."/>
            <person name="Tang N."/>
            <person name="Roy S."/>
            <person name="Loubradou J."/>
            <person name="Henrissat B."/>
            <person name="Grigoriev I.V."/>
            <person name="Corradi N."/>
            <person name="Roux C."/>
            <person name="Martin F.M."/>
        </authorList>
    </citation>
    <scope>NUCLEOTIDE SEQUENCE [LARGE SCALE GENOMIC DNA]</scope>
    <source>
        <strain evidence="3 4">DAOM 227022</strain>
    </source>
</reference>
<organism evidence="3 4">
    <name type="scientific">Glomus cerebriforme</name>
    <dbReference type="NCBI Taxonomy" id="658196"/>
    <lineage>
        <taxon>Eukaryota</taxon>
        <taxon>Fungi</taxon>
        <taxon>Fungi incertae sedis</taxon>
        <taxon>Mucoromycota</taxon>
        <taxon>Glomeromycotina</taxon>
        <taxon>Glomeromycetes</taxon>
        <taxon>Glomerales</taxon>
        <taxon>Glomeraceae</taxon>
        <taxon>Glomus</taxon>
    </lineage>
</organism>
<feature type="domain" description="Endonuclease/exonuclease/phosphatase" evidence="2">
    <location>
        <begin position="105"/>
        <end position="261"/>
    </location>
</feature>
<evidence type="ECO:0000256" key="1">
    <source>
        <dbReference type="SAM" id="MobiDB-lite"/>
    </source>
</evidence>
<gene>
    <name evidence="3" type="ORF">C1645_822765</name>
</gene>
<protein>
    <submittedName>
        <fullName evidence="3">Endonuclease/exonuclease/phosphatase</fullName>
    </submittedName>
</protein>
<name>A0A397T3S6_9GLOM</name>
<comment type="caution">
    <text evidence="3">The sequence shown here is derived from an EMBL/GenBank/DDBJ whole genome shotgun (WGS) entry which is preliminary data.</text>
</comment>
<dbReference type="Proteomes" id="UP000265703">
    <property type="component" value="Unassembled WGS sequence"/>
</dbReference>
<dbReference type="Pfam" id="PF03372">
    <property type="entry name" value="Exo_endo_phos"/>
    <property type="match status" value="1"/>
</dbReference>